<evidence type="ECO:0000313" key="5">
    <source>
        <dbReference type="Proteomes" id="UP001172082"/>
    </source>
</evidence>
<name>A0ABT8KIY3_9BACT</name>
<comment type="similarity">
    <text evidence="1">Belongs to the beta-lactamase family.</text>
</comment>
<dbReference type="PANTHER" id="PTHR22935">
    <property type="entry name" value="PENICILLIN-BINDING PROTEIN"/>
    <property type="match status" value="1"/>
</dbReference>
<dbReference type="SUPFAM" id="SSF56601">
    <property type="entry name" value="beta-lactamase/transpeptidase-like"/>
    <property type="match status" value="1"/>
</dbReference>
<evidence type="ECO:0000259" key="2">
    <source>
        <dbReference type="Pfam" id="PF00144"/>
    </source>
</evidence>
<keyword evidence="4" id="KW-0378">Hydrolase</keyword>
<proteinExistence type="inferred from homology"/>
<reference evidence="4" key="1">
    <citation type="submission" date="2023-06" db="EMBL/GenBank/DDBJ databases">
        <title>Genomic of Parafulvivirga corallium.</title>
        <authorList>
            <person name="Wang G."/>
        </authorList>
    </citation>
    <scope>NUCLEOTIDE SEQUENCE</scope>
    <source>
        <strain evidence="4">BMA10</strain>
    </source>
</reference>
<dbReference type="Proteomes" id="UP001172082">
    <property type="component" value="Unassembled WGS sequence"/>
</dbReference>
<sequence length="455" mass="50211">MRRFKHLSPVIFLFLWFVFSSYQTPDTLPKHVIDSIEKRIENGINPSIAIGIIDKKGPKFFNFGKTSKEGQLVEEHTIYEIGSITKVFTAILLAQQVMGGTISLDEPVNSYLPSEVVMPVKGSDKITFGTLSDHTSGLPRMPNNFTPANPGNPYVDYKVEQMYSFISSYEPTRKVGAKYEYSNLAQGLLGHILSLNTDLSYEALMIRNIASPLKMEETKIVFDQNMKNNLAIGHSNGVEVENWDIPTLAGAGAIRSSTSDMLKFLSANLGLTETSLRSAMDMTHQVRHDKAGGMRVGLGWHIKKGANGDVIWHNGGTGGYRAFAGFVKESGKGVVVLTNSTASIDDIGFHLLDPDSELKEVLSKSDAVQVPEEILESYVGSYELAPNFSIAITREGTQLYGQATGQSRFEMFPKNNTEFYLVAVEAQITFQVQKDVVESLTLFQNGQEVVGKKIE</sequence>
<dbReference type="InterPro" id="IPR001466">
    <property type="entry name" value="Beta-lactam-related"/>
</dbReference>
<dbReference type="InterPro" id="IPR021860">
    <property type="entry name" value="Peptidase_S12_Pab87-rel_C"/>
</dbReference>
<dbReference type="InterPro" id="IPR051478">
    <property type="entry name" value="Beta-lactamase-like_AB/R"/>
</dbReference>
<evidence type="ECO:0000256" key="1">
    <source>
        <dbReference type="ARBA" id="ARBA00038473"/>
    </source>
</evidence>
<dbReference type="Pfam" id="PF11954">
    <property type="entry name" value="DUF3471"/>
    <property type="match status" value="1"/>
</dbReference>
<dbReference type="RefSeq" id="WP_346750701.1">
    <property type="nucleotide sequence ID" value="NZ_JAUJEA010000001.1"/>
</dbReference>
<dbReference type="EMBL" id="JAUJEA010000001">
    <property type="protein sequence ID" value="MDN5200679.1"/>
    <property type="molecule type" value="Genomic_DNA"/>
</dbReference>
<keyword evidence="5" id="KW-1185">Reference proteome</keyword>
<dbReference type="InterPro" id="IPR012338">
    <property type="entry name" value="Beta-lactam/transpept-like"/>
</dbReference>
<dbReference type="GO" id="GO:0016787">
    <property type="term" value="F:hydrolase activity"/>
    <property type="evidence" value="ECO:0007669"/>
    <property type="project" value="UniProtKB-KW"/>
</dbReference>
<gene>
    <name evidence="4" type="ORF">QQ008_04885</name>
</gene>
<feature type="domain" description="Peptidase S12 Pab87-related C-terminal" evidence="3">
    <location>
        <begin position="366"/>
        <end position="447"/>
    </location>
</feature>
<evidence type="ECO:0000313" key="4">
    <source>
        <dbReference type="EMBL" id="MDN5200679.1"/>
    </source>
</evidence>
<comment type="caution">
    <text evidence="4">The sequence shown here is derived from an EMBL/GenBank/DDBJ whole genome shotgun (WGS) entry which is preliminary data.</text>
</comment>
<evidence type="ECO:0000259" key="3">
    <source>
        <dbReference type="Pfam" id="PF11954"/>
    </source>
</evidence>
<dbReference type="Gene3D" id="3.40.710.10">
    <property type="entry name" value="DD-peptidase/beta-lactamase superfamily"/>
    <property type="match status" value="1"/>
</dbReference>
<dbReference type="PANTHER" id="PTHR22935:SF95">
    <property type="entry name" value="BETA-LACTAMASE-LIKE 1-RELATED"/>
    <property type="match status" value="1"/>
</dbReference>
<protein>
    <submittedName>
        <fullName evidence="4">Serine hydrolase</fullName>
    </submittedName>
</protein>
<organism evidence="4 5">
    <name type="scientific">Splendidivirga corallicola</name>
    <dbReference type="NCBI Taxonomy" id="3051826"/>
    <lineage>
        <taxon>Bacteria</taxon>
        <taxon>Pseudomonadati</taxon>
        <taxon>Bacteroidota</taxon>
        <taxon>Cytophagia</taxon>
        <taxon>Cytophagales</taxon>
        <taxon>Splendidivirgaceae</taxon>
        <taxon>Splendidivirga</taxon>
    </lineage>
</organism>
<feature type="domain" description="Beta-lactamase-related" evidence="2">
    <location>
        <begin position="39"/>
        <end position="343"/>
    </location>
</feature>
<accession>A0ABT8KIY3</accession>
<dbReference type="Pfam" id="PF00144">
    <property type="entry name" value="Beta-lactamase"/>
    <property type="match status" value="1"/>
</dbReference>